<accession>E0RZG5</accession>
<name>E0RZG5_BUTPB</name>
<sequence length="376" mass="44576">MLKDYLYMEKKFKKIIIVDSLPNLMIAIAIRTQHFRDCVFDIVLSNSIPEVERIISSCTLKTIFDEVYLANTDALNRMDKKIWGILSLKCAINKIIGTDLVGQYDDLFFWNPNTAFTCIYLYLKNNNKDMNVHVYSDCFVGFFREDPFALLKCGYPVYCDGTYDRLFRLRNGEFTYNKLSFDYYMFRSDISPIIRRRRTIDVSTDLFRRPEMIKIINNVFGYDSKYTINQKYILLLGVPGETKAEETLISELNVILKWIKPEKLYIKPHPRTPVGYYDKYRVRVAEKAYPWELYCMNNELSDKVIIADDTSAVFLSALLMHRKMKVIWLRDIQPYKEWLLDEKYWKWSLEEIEKEGCINYTPTTISELECTIKEVI</sequence>
<gene>
    <name evidence="1" type="ordered locus">bpr_I0414</name>
</gene>
<dbReference type="AlphaFoldDB" id="E0RZG5"/>
<evidence type="ECO:0000313" key="1">
    <source>
        <dbReference type="EMBL" id="ADL33162.1"/>
    </source>
</evidence>
<organism evidence="1 2">
    <name type="scientific">Butyrivibrio proteoclasticus (strain ATCC 51982 / DSM 14932 / B316)</name>
    <name type="common">Clostridium proteoclasticum</name>
    <dbReference type="NCBI Taxonomy" id="515622"/>
    <lineage>
        <taxon>Bacteria</taxon>
        <taxon>Bacillati</taxon>
        <taxon>Bacillota</taxon>
        <taxon>Clostridia</taxon>
        <taxon>Lachnospirales</taxon>
        <taxon>Lachnospiraceae</taxon>
        <taxon>Butyrivibrio</taxon>
    </lineage>
</organism>
<proteinExistence type="predicted"/>
<dbReference type="Proteomes" id="UP000001299">
    <property type="component" value="Chromosome 1"/>
</dbReference>
<protein>
    <submittedName>
        <fullName evidence="1">Uncharacterized protein</fullName>
    </submittedName>
</protein>
<evidence type="ECO:0000313" key="2">
    <source>
        <dbReference type="Proteomes" id="UP000001299"/>
    </source>
</evidence>
<reference evidence="1 2" key="1">
    <citation type="journal article" date="2010" name="PLoS ONE">
        <title>The glycobiome of the rumen bacterium Butyrivibrio proteoclasticus B316(T) highlights adaptation to a polysaccharide-rich environment.</title>
        <authorList>
            <person name="Kelly W.J."/>
            <person name="Leahy S.C."/>
            <person name="Altermann E."/>
            <person name="Yeoman C.J."/>
            <person name="Dunne J.C."/>
            <person name="Kong Z."/>
            <person name="Pacheco D.M."/>
            <person name="Li D."/>
            <person name="Noel S.J."/>
            <person name="Moon C.D."/>
            <person name="Cookson A.L."/>
            <person name="Attwood G.T."/>
        </authorList>
    </citation>
    <scope>NUCLEOTIDE SEQUENCE [LARGE SCALE GENOMIC DNA]</scope>
    <source>
        <strain evidence="2">ATCC 51982 / DSM 14932 / B316</strain>
    </source>
</reference>
<dbReference type="HOGENOM" id="CLU_735045_0_0_9"/>
<dbReference type="STRING" id="515622.bpr_I0414"/>
<dbReference type="KEGG" id="bpb:bpr_I0414"/>
<dbReference type="EMBL" id="CP001810">
    <property type="protein sequence ID" value="ADL33162.1"/>
    <property type="molecule type" value="Genomic_DNA"/>
</dbReference>
<keyword evidence="2" id="KW-1185">Reference proteome</keyword>